<reference evidence="3" key="1">
    <citation type="submission" date="2025-08" db="UniProtKB">
        <authorList>
            <consortium name="RefSeq"/>
        </authorList>
    </citation>
    <scope>IDENTIFICATION</scope>
    <source>
        <tissue evidence="3">Leaves</tissue>
    </source>
</reference>
<sequence>MHKSPDTEEEPEFQSAEEGEDDEDDDAEEIDAEGSDEDEHNAAQAEKDDANTRTNIEGIQDPELNEDVMDVEIPIPTSSVVPDNISRGLKQGTTMTTTAQGSIIQLQEQEQEQYRSNVIEPTEEGQRTVQPPLHASASTSHLLEQEMPRKLRSYGRKRKGGLDVEVKHKSTRATKKSTVLRSAEFILPAPVTVSLYEKNLAAYAWDPDQNPKDILVQMYQYSLTRLDLKTMENGMHVSNRVIDMFARLMNWGGRTAKIRKLERYIVEPVAVEGILKMGKFDKLSDASLLLSF</sequence>
<evidence type="ECO:0000313" key="3">
    <source>
        <dbReference type="RefSeq" id="XP_071927511.1"/>
    </source>
</evidence>
<gene>
    <name evidence="3" type="primary">LOC113693312</name>
</gene>
<dbReference type="RefSeq" id="XP_071927511.1">
    <property type="nucleotide sequence ID" value="XM_072071410.1"/>
</dbReference>
<organism evidence="2 3">
    <name type="scientific">Coffea arabica</name>
    <name type="common">Arabian coffee</name>
    <dbReference type="NCBI Taxonomy" id="13443"/>
    <lineage>
        <taxon>Eukaryota</taxon>
        <taxon>Viridiplantae</taxon>
        <taxon>Streptophyta</taxon>
        <taxon>Embryophyta</taxon>
        <taxon>Tracheophyta</taxon>
        <taxon>Spermatophyta</taxon>
        <taxon>Magnoliopsida</taxon>
        <taxon>eudicotyledons</taxon>
        <taxon>Gunneridae</taxon>
        <taxon>Pentapetalae</taxon>
        <taxon>asterids</taxon>
        <taxon>lamiids</taxon>
        <taxon>Gentianales</taxon>
        <taxon>Rubiaceae</taxon>
        <taxon>Ixoroideae</taxon>
        <taxon>Gardenieae complex</taxon>
        <taxon>Bertiereae - Coffeeae clade</taxon>
        <taxon>Coffeeae</taxon>
        <taxon>Coffea</taxon>
    </lineage>
</organism>
<evidence type="ECO:0000313" key="2">
    <source>
        <dbReference type="Proteomes" id="UP001652660"/>
    </source>
</evidence>
<protein>
    <submittedName>
        <fullName evidence="3">Uncharacterized protein</fullName>
    </submittedName>
</protein>
<feature type="compositionally biased region" description="Acidic residues" evidence="1">
    <location>
        <begin position="7"/>
        <end position="39"/>
    </location>
</feature>
<name>A0ABM4W6U3_COFAR</name>
<dbReference type="GeneID" id="113693312"/>
<proteinExistence type="predicted"/>
<accession>A0ABM4W6U3</accession>
<feature type="region of interest" description="Disordered" evidence="1">
    <location>
        <begin position="1"/>
        <end position="54"/>
    </location>
</feature>
<keyword evidence="2" id="KW-1185">Reference proteome</keyword>
<evidence type="ECO:0000256" key="1">
    <source>
        <dbReference type="SAM" id="MobiDB-lite"/>
    </source>
</evidence>
<dbReference type="Proteomes" id="UP001652660">
    <property type="component" value="Chromosome 11c"/>
</dbReference>